<evidence type="ECO:0000313" key="2">
    <source>
        <dbReference type="Proteomes" id="UP001500736"/>
    </source>
</evidence>
<name>A0ABN1JDV0_9FLAO</name>
<proteinExistence type="predicted"/>
<reference evidence="1 2" key="1">
    <citation type="journal article" date="2019" name="Int. J. Syst. Evol. Microbiol.">
        <title>The Global Catalogue of Microorganisms (GCM) 10K type strain sequencing project: providing services to taxonomists for standard genome sequencing and annotation.</title>
        <authorList>
            <consortium name="The Broad Institute Genomics Platform"/>
            <consortium name="The Broad Institute Genome Sequencing Center for Infectious Disease"/>
            <person name="Wu L."/>
            <person name="Ma J."/>
        </authorList>
    </citation>
    <scope>NUCLEOTIDE SEQUENCE [LARGE SCALE GENOMIC DNA]</scope>
    <source>
        <strain evidence="1 2">JCM 15976</strain>
    </source>
</reference>
<keyword evidence="2" id="KW-1185">Reference proteome</keyword>
<protein>
    <submittedName>
        <fullName evidence="1">Uncharacterized protein</fullName>
    </submittedName>
</protein>
<gene>
    <name evidence="1" type="ORF">GCM10009431_03230</name>
</gene>
<dbReference type="Proteomes" id="UP001500736">
    <property type="component" value="Unassembled WGS sequence"/>
</dbReference>
<organism evidence="1 2">
    <name type="scientific">Gaetbulibacter jejuensis</name>
    <dbReference type="NCBI Taxonomy" id="584607"/>
    <lineage>
        <taxon>Bacteria</taxon>
        <taxon>Pseudomonadati</taxon>
        <taxon>Bacteroidota</taxon>
        <taxon>Flavobacteriia</taxon>
        <taxon>Flavobacteriales</taxon>
        <taxon>Flavobacteriaceae</taxon>
        <taxon>Gaetbulibacter</taxon>
    </lineage>
</organism>
<comment type="caution">
    <text evidence="1">The sequence shown here is derived from an EMBL/GenBank/DDBJ whole genome shotgun (WGS) entry which is preliminary data.</text>
</comment>
<sequence>MLSCEKCSLWKIEVFFLQKILFSVKIANNKTAFIKNTYILKIIDKAPNNNKLMKF</sequence>
<dbReference type="EMBL" id="BAAAGF010000001">
    <property type="protein sequence ID" value="GAA0736928.1"/>
    <property type="molecule type" value="Genomic_DNA"/>
</dbReference>
<accession>A0ABN1JDV0</accession>
<evidence type="ECO:0000313" key="1">
    <source>
        <dbReference type="EMBL" id="GAA0736928.1"/>
    </source>
</evidence>